<evidence type="ECO:0000313" key="4">
    <source>
        <dbReference type="Proteomes" id="UP001628156"/>
    </source>
</evidence>
<dbReference type="InterPro" id="IPR019140">
    <property type="entry name" value="MCM_complex-bd"/>
</dbReference>
<evidence type="ECO:0000256" key="1">
    <source>
        <dbReference type="ARBA" id="ARBA00004123"/>
    </source>
</evidence>
<dbReference type="Pfam" id="PF09739">
    <property type="entry name" value="MCM_bind"/>
    <property type="match status" value="1"/>
</dbReference>
<keyword evidence="2" id="KW-0539">Nucleus</keyword>
<protein>
    <recommendedName>
        <fullName evidence="5">Mini-chromosome maintenance complex-binding protein</fullName>
    </recommendedName>
</protein>
<dbReference type="EMBL" id="BAAFRS010000358">
    <property type="protein sequence ID" value="GAB1227795.1"/>
    <property type="molecule type" value="Genomic_DNA"/>
</dbReference>
<proteinExistence type="predicted"/>
<sequence>MDFSCIDVPDQFFSEIPSQNHKNQLNNLEEMIHNSEFYQKLLNHSTPCKISDRSLVSIVVTVIYELDQQISYESVNGKLTRYVEIFEDEVKEFNYISRNRYLCKIEGLYNKSIPSICYSRGNLMKKNNQNNSFNQLICVIGFEDGIQLKIGERYHLIGIYQSSRFDEDNELDIKLPTNQKFYILLWRTFGLTEYCLDSNGFTPQMNIVLNHHSKSINLDCNNFNVRNHILTLFNSIIPEPMNLHLLLNLVSSIHTRQPMVLQKYSLGLIVDSFDPFINNLKEVLHFFNPFVEVIDACQTKSLLPQITSETIEYEEHSLQIGNDSIVIITANKEINEQNKILIEELLNQQMLQFNIYGQPINIPINCSVIFVTKKDYNEDMIRLCDHNIIIHQGITNLSINHLLHEWNQKEILDAYRYFAYCRQLKCSINEDVQDIVTNSFVNARKINSNIDQMSLHKWLNVACILGSSYGKRKVNHEIWNETLQLLSLN</sequence>
<keyword evidence="4" id="KW-1185">Reference proteome</keyword>
<organism evidence="3 4">
    <name type="scientific">Entamoeba nuttalli</name>
    <dbReference type="NCBI Taxonomy" id="412467"/>
    <lineage>
        <taxon>Eukaryota</taxon>
        <taxon>Amoebozoa</taxon>
        <taxon>Evosea</taxon>
        <taxon>Archamoebae</taxon>
        <taxon>Mastigamoebida</taxon>
        <taxon>Entamoebidae</taxon>
        <taxon>Entamoeba</taxon>
    </lineage>
</organism>
<name>A0ABQ0DY68_9EUKA</name>
<evidence type="ECO:0008006" key="5">
    <source>
        <dbReference type="Google" id="ProtNLM"/>
    </source>
</evidence>
<gene>
    <name evidence="3" type="ORF">ENUP19_0358G0012</name>
</gene>
<dbReference type="PANTHER" id="PTHR13489">
    <property type="entry name" value="MINI-CHROMOSOME MAINTENANCE COMPLEX-BINDING PROTEIN"/>
    <property type="match status" value="1"/>
</dbReference>
<evidence type="ECO:0000256" key="2">
    <source>
        <dbReference type="ARBA" id="ARBA00023242"/>
    </source>
</evidence>
<dbReference type="Proteomes" id="UP001628156">
    <property type="component" value="Unassembled WGS sequence"/>
</dbReference>
<accession>A0ABQ0DY68</accession>
<comment type="caution">
    <text evidence="3">The sequence shown here is derived from an EMBL/GenBank/DDBJ whole genome shotgun (WGS) entry which is preliminary data.</text>
</comment>
<comment type="subcellular location">
    <subcellularLocation>
        <location evidence="1">Nucleus</location>
    </subcellularLocation>
</comment>
<dbReference type="PANTHER" id="PTHR13489:SF0">
    <property type="entry name" value="MINI-CHROMOSOME MAINTENANCE COMPLEX-BINDING PROTEIN"/>
    <property type="match status" value="1"/>
</dbReference>
<reference evidence="3 4" key="1">
    <citation type="journal article" date="2019" name="PLoS Negl. Trop. Dis.">
        <title>Whole genome sequencing of Entamoeba nuttalli reveals mammalian host-related molecular signatures and a novel octapeptide-repeat surface protein.</title>
        <authorList>
            <person name="Tanaka M."/>
            <person name="Makiuchi T."/>
            <person name="Komiyama T."/>
            <person name="Shiina T."/>
            <person name="Osaki K."/>
            <person name="Tachibana H."/>
        </authorList>
    </citation>
    <scope>NUCLEOTIDE SEQUENCE [LARGE SCALE GENOMIC DNA]</scope>
    <source>
        <strain evidence="3 4">P19-061405</strain>
    </source>
</reference>
<evidence type="ECO:0000313" key="3">
    <source>
        <dbReference type="EMBL" id="GAB1227795.1"/>
    </source>
</evidence>